<dbReference type="InterPro" id="IPR006121">
    <property type="entry name" value="HMA_dom"/>
</dbReference>
<sequence length="68" mass="7016">MITNYTVTGMTCGHCVAHVTEEVSAIPGVTDVKVLQAGPMTVTSDSAIDFDAVSQAVQEAGDYQVALA</sequence>
<protein>
    <submittedName>
        <fullName evidence="2">Copper chaperone CopZ</fullName>
    </submittedName>
</protein>
<comment type="caution">
    <text evidence="2">The sequence shown here is derived from an EMBL/GenBank/DDBJ whole genome shotgun (WGS) entry which is preliminary data.</text>
</comment>
<name>A0ABX0SN63_9ACTN</name>
<dbReference type="EMBL" id="JAAMOZ010000002">
    <property type="protein sequence ID" value="NIH58211.1"/>
    <property type="molecule type" value="Genomic_DNA"/>
</dbReference>
<accession>A0ABX0SN63</accession>
<reference evidence="2 3" key="1">
    <citation type="submission" date="2020-02" db="EMBL/GenBank/DDBJ databases">
        <title>Sequencing the genomes of 1000 actinobacteria strains.</title>
        <authorList>
            <person name="Klenk H.-P."/>
        </authorList>
    </citation>
    <scope>NUCLEOTIDE SEQUENCE [LARGE SCALE GENOMIC DNA]</scope>
    <source>
        <strain evidence="2 3">DSM 19609</strain>
    </source>
</reference>
<organism evidence="2 3">
    <name type="scientific">Brooklawnia cerclae</name>
    <dbReference type="NCBI Taxonomy" id="349934"/>
    <lineage>
        <taxon>Bacteria</taxon>
        <taxon>Bacillati</taxon>
        <taxon>Actinomycetota</taxon>
        <taxon>Actinomycetes</taxon>
        <taxon>Propionibacteriales</taxon>
        <taxon>Propionibacteriaceae</taxon>
        <taxon>Brooklawnia</taxon>
    </lineage>
</organism>
<dbReference type="CDD" id="cd00371">
    <property type="entry name" value="HMA"/>
    <property type="match status" value="1"/>
</dbReference>
<dbReference type="SUPFAM" id="SSF55008">
    <property type="entry name" value="HMA, heavy metal-associated domain"/>
    <property type="match status" value="1"/>
</dbReference>
<gene>
    <name evidence="2" type="ORF">FB473_002903</name>
</gene>
<dbReference type="PROSITE" id="PS50846">
    <property type="entry name" value="HMA_2"/>
    <property type="match status" value="1"/>
</dbReference>
<proteinExistence type="predicted"/>
<evidence type="ECO:0000313" key="3">
    <source>
        <dbReference type="Proteomes" id="UP000749311"/>
    </source>
</evidence>
<dbReference type="Pfam" id="PF00403">
    <property type="entry name" value="HMA"/>
    <property type="match status" value="1"/>
</dbReference>
<evidence type="ECO:0000313" key="2">
    <source>
        <dbReference type="EMBL" id="NIH58211.1"/>
    </source>
</evidence>
<dbReference type="Proteomes" id="UP000749311">
    <property type="component" value="Unassembled WGS sequence"/>
</dbReference>
<dbReference type="Gene3D" id="3.30.70.100">
    <property type="match status" value="1"/>
</dbReference>
<feature type="domain" description="HMA" evidence="1">
    <location>
        <begin position="1"/>
        <end position="65"/>
    </location>
</feature>
<dbReference type="InterPro" id="IPR036163">
    <property type="entry name" value="HMA_dom_sf"/>
</dbReference>
<evidence type="ECO:0000259" key="1">
    <source>
        <dbReference type="PROSITE" id="PS50846"/>
    </source>
</evidence>
<dbReference type="RefSeq" id="WP_167170128.1">
    <property type="nucleotide sequence ID" value="NZ_BAAAOO010000009.1"/>
</dbReference>
<keyword evidence="3" id="KW-1185">Reference proteome</keyword>